<evidence type="ECO:0000313" key="2">
    <source>
        <dbReference type="EMBL" id="GAG33106.1"/>
    </source>
</evidence>
<comment type="caution">
    <text evidence="2">The sequence shown here is derived from an EMBL/GenBank/DDBJ whole genome shotgun (WGS) entry which is preliminary data.</text>
</comment>
<gene>
    <name evidence="2" type="ORF">S01H1_68562</name>
</gene>
<proteinExistence type="predicted"/>
<reference evidence="2" key="1">
    <citation type="journal article" date="2014" name="Front. Microbiol.">
        <title>High frequency of phylogenetically diverse reductive dehalogenase-homologous genes in deep subseafloor sedimentary metagenomes.</title>
        <authorList>
            <person name="Kawai M."/>
            <person name="Futagami T."/>
            <person name="Toyoda A."/>
            <person name="Takaki Y."/>
            <person name="Nishi S."/>
            <person name="Hori S."/>
            <person name="Arai W."/>
            <person name="Tsubouchi T."/>
            <person name="Morono Y."/>
            <person name="Uchiyama I."/>
            <person name="Ito T."/>
            <person name="Fujiyama A."/>
            <person name="Inagaki F."/>
            <person name="Takami H."/>
        </authorList>
    </citation>
    <scope>NUCLEOTIDE SEQUENCE</scope>
    <source>
        <strain evidence="2">Expedition CK06-06</strain>
    </source>
</reference>
<protein>
    <submittedName>
        <fullName evidence="2">Uncharacterized protein</fullName>
    </submittedName>
</protein>
<name>X0Y878_9ZZZZ</name>
<sequence>MCDAEGIDQPAWSELTSPEEAYDFGTSADTPS</sequence>
<organism evidence="2">
    <name type="scientific">marine sediment metagenome</name>
    <dbReference type="NCBI Taxonomy" id="412755"/>
    <lineage>
        <taxon>unclassified sequences</taxon>
        <taxon>metagenomes</taxon>
        <taxon>ecological metagenomes</taxon>
    </lineage>
</organism>
<accession>X0Y878</accession>
<feature type="non-terminal residue" evidence="2">
    <location>
        <position position="32"/>
    </location>
</feature>
<dbReference type="EMBL" id="BARS01045472">
    <property type="protein sequence ID" value="GAG33106.1"/>
    <property type="molecule type" value="Genomic_DNA"/>
</dbReference>
<evidence type="ECO:0000256" key="1">
    <source>
        <dbReference type="SAM" id="MobiDB-lite"/>
    </source>
</evidence>
<dbReference type="AlphaFoldDB" id="X0Y878"/>
<feature type="region of interest" description="Disordered" evidence="1">
    <location>
        <begin position="1"/>
        <end position="32"/>
    </location>
</feature>